<comment type="subunit">
    <text evidence="2 8">Monomer.</text>
</comment>
<dbReference type="PROSITE" id="PS51559">
    <property type="entry name" value="SAM_RMT2"/>
    <property type="match status" value="1"/>
</dbReference>
<comment type="function">
    <text evidence="1 8">S-adenosyl-L-methionine-dependent protein-arginine N-methyltransferase that methylates the delta-nitrogen atom of arginine residues to form N5-methylarginine (type IV) in target proteins. Monomethylates ribosomal protein L12.</text>
</comment>
<dbReference type="InterPro" id="IPR036770">
    <property type="entry name" value="Ankyrin_rpt-contain_sf"/>
</dbReference>
<dbReference type="InterPro" id="IPR029063">
    <property type="entry name" value="SAM-dependent_MTases_sf"/>
</dbReference>
<dbReference type="GO" id="GO:0005634">
    <property type="term" value="C:nucleus"/>
    <property type="evidence" value="ECO:0007669"/>
    <property type="project" value="UniProtKB-SubCell"/>
</dbReference>
<keyword evidence="4 8" id="KW-0489">Methyltransferase</keyword>
<evidence type="ECO:0000256" key="9">
    <source>
        <dbReference type="SAM" id="MobiDB-lite"/>
    </source>
</evidence>
<comment type="similarity">
    <text evidence="8">Belongs to the class I-like SAM-binding methyltransferase superfamily. RMT2 methyltransferase family.</text>
</comment>
<dbReference type="Gene3D" id="3.40.50.150">
    <property type="entry name" value="Vaccinia Virus protein VP39"/>
    <property type="match status" value="1"/>
</dbReference>
<keyword evidence="3 8" id="KW-0963">Cytoplasm</keyword>
<feature type="compositionally biased region" description="Basic and acidic residues" evidence="9">
    <location>
        <begin position="186"/>
        <end position="201"/>
    </location>
</feature>
<evidence type="ECO:0000256" key="7">
    <source>
        <dbReference type="ARBA" id="ARBA00023242"/>
    </source>
</evidence>
<dbReference type="Gene3D" id="1.25.40.20">
    <property type="entry name" value="Ankyrin repeat-containing domain"/>
    <property type="match status" value="1"/>
</dbReference>
<feature type="domain" description="RMT2" evidence="10">
    <location>
        <begin position="221"/>
        <end position="449"/>
    </location>
</feature>
<dbReference type="PIRSF" id="PIRSF038148">
    <property type="entry name" value="Arginine_N-mtfrase-2"/>
    <property type="match status" value="1"/>
</dbReference>
<dbReference type="EC" id="2.1.1.-" evidence="8"/>
<dbReference type="PANTHER" id="PTHR32379:SF1">
    <property type="entry name" value="GUANIDINOACETATE N-METHYLTRANSFERASE"/>
    <property type="match status" value="1"/>
</dbReference>
<dbReference type="GO" id="GO:0032259">
    <property type="term" value="P:methylation"/>
    <property type="evidence" value="ECO:0007669"/>
    <property type="project" value="UniProtKB-KW"/>
</dbReference>
<accession>A0A3N4IQZ5</accession>
<dbReference type="STRING" id="1160509.A0A3N4IQZ5"/>
<dbReference type="Proteomes" id="UP000275078">
    <property type="component" value="Unassembled WGS sequence"/>
</dbReference>
<reference evidence="11 12" key="1">
    <citation type="journal article" date="2018" name="Nat. Ecol. Evol.">
        <title>Pezizomycetes genomes reveal the molecular basis of ectomycorrhizal truffle lifestyle.</title>
        <authorList>
            <person name="Murat C."/>
            <person name="Payen T."/>
            <person name="Noel B."/>
            <person name="Kuo A."/>
            <person name="Morin E."/>
            <person name="Chen J."/>
            <person name="Kohler A."/>
            <person name="Krizsan K."/>
            <person name="Balestrini R."/>
            <person name="Da Silva C."/>
            <person name="Montanini B."/>
            <person name="Hainaut M."/>
            <person name="Levati E."/>
            <person name="Barry K.W."/>
            <person name="Belfiori B."/>
            <person name="Cichocki N."/>
            <person name="Clum A."/>
            <person name="Dockter R.B."/>
            <person name="Fauchery L."/>
            <person name="Guy J."/>
            <person name="Iotti M."/>
            <person name="Le Tacon F."/>
            <person name="Lindquist E.A."/>
            <person name="Lipzen A."/>
            <person name="Malagnac F."/>
            <person name="Mello A."/>
            <person name="Molinier V."/>
            <person name="Miyauchi S."/>
            <person name="Poulain J."/>
            <person name="Riccioni C."/>
            <person name="Rubini A."/>
            <person name="Sitrit Y."/>
            <person name="Splivallo R."/>
            <person name="Traeger S."/>
            <person name="Wang M."/>
            <person name="Zifcakova L."/>
            <person name="Wipf D."/>
            <person name="Zambonelli A."/>
            <person name="Paolocci F."/>
            <person name="Nowrousian M."/>
            <person name="Ottonello S."/>
            <person name="Baldrian P."/>
            <person name="Spatafora J.W."/>
            <person name="Henrissat B."/>
            <person name="Nagy L.G."/>
            <person name="Aury J.M."/>
            <person name="Wincker P."/>
            <person name="Grigoriev I.V."/>
            <person name="Bonfante P."/>
            <person name="Martin F.M."/>
        </authorList>
    </citation>
    <scope>NUCLEOTIDE SEQUENCE [LARGE SCALE GENOMIC DNA]</scope>
    <source>
        <strain evidence="11 12">RN42</strain>
    </source>
</reference>
<keyword evidence="5 8" id="KW-0808">Transferase</keyword>
<evidence type="ECO:0000256" key="2">
    <source>
        <dbReference type="ARBA" id="ARBA00011245"/>
    </source>
</evidence>
<evidence type="ECO:0000259" key="10">
    <source>
        <dbReference type="PROSITE" id="PS51559"/>
    </source>
</evidence>
<dbReference type="OrthoDB" id="19014at2759"/>
<dbReference type="PANTHER" id="PTHR32379">
    <property type="entry name" value="GUANIDINOACETATE N-METHYLTRANSFERASE"/>
    <property type="match status" value="1"/>
</dbReference>
<evidence type="ECO:0000256" key="8">
    <source>
        <dbReference type="PIRNR" id="PIRNR038148"/>
    </source>
</evidence>
<dbReference type="InterPro" id="IPR026480">
    <property type="entry name" value="RMT2_dom"/>
</dbReference>
<gene>
    <name evidence="11" type="ORF">BJ508DRAFT_410083</name>
</gene>
<proteinExistence type="inferred from homology"/>
<dbReference type="SUPFAM" id="SSF48403">
    <property type="entry name" value="Ankyrin repeat"/>
    <property type="match status" value="1"/>
</dbReference>
<evidence type="ECO:0000256" key="1">
    <source>
        <dbReference type="ARBA" id="ARBA00002207"/>
    </source>
</evidence>
<evidence type="ECO:0000256" key="3">
    <source>
        <dbReference type="ARBA" id="ARBA00022490"/>
    </source>
</evidence>
<keyword evidence="12" id="KW-1185">Reference proteome</keyword>
<keyword evidence="6" id="KW-0949">S-adenosyl-L-methionine</keyword>
<name>A0A3N4IQZ5_ASCIM</name>
<comment type="subcellular location">
    <subcellularLocation>
        <location evidence="8">Cytoplasm</location>
    </subcellularLocation>
    <subcellularLocation>
        <location evidence="8">Nucleus</location>
    </subcellularLocation>
</comment>
<dbReference type="EMBL" id="ML119645">
    <property type="protein sequence ID" value="RPA88216.1"/>
    <property type="molecule type" value="Genomic_DNA"/>
</dbReference>
<dbReference type="GO" id="GO:0005737">
    <property type="term" value="C:cytoplasm"/>
    <property type="evidence" value="ECO:0007669"/>
    <property type="project" value="UniProtKB-SubCell"/>
</dbReference>
<dbReference type="InterPro" id="IPR051038">
    <property type="entry name" value="RMT2/GAMT_Mtase"/>
</dbReference>
<evidence type="ECO:0000256" key="4">
    <source>
        <dbReference type="ARBA" id="ARBA00022603"/>
    </source>
</evidence>
<evidence type="ECO:0000313" key="12">
    <source>
        <dbReference type="Proteomes" id="UP000275078"/>
    </source>
</evidence>
<sequence>MATQHTPESAQVLLLAAADHNLHVLPNLLRQHTPNVADPETLRTPLHNAIASLEKVEPQPPSAEKLKDAETTIRLLLENGAIWNTLDKEHETPGCIAYRLGYEHLYEMMVDAGVRCEMILNAIGGWEQIDSDAEEEGEAEGTVVVENDGEADDIPGLVSIDSSIGSIKNSDKMDEDGVIVDAPEADSEKNATKEKKSHPEDIAAEISNPDSTLSASEVLEYNATTETPSYLSSTLTFTPHSLLDSNRNAVMMDWESSVMDLTASLLLPEENTTNRTVLNVGFGMGIVDKAFEKGKPTRHIIAEAHPDVLKKLREDGWYDMPHVTILEGKWQDTLPIFMLENPDVTLGAIYFDTFGESYDQLKQFFSEYVVGLLDPEVGRFGFFHGLGADRRICYDVYTKVVEFDLLECGLDTNWVEVDLPELKTEKWEDVKRKYFNLDTYRLPICTFGA</sequence>
<feature type="region of interest" description="Disordered" evidence="9">
    <location>
        <begin position="183"/>
        <end position="203"/>
    </location>
</feature>
<keyword evidence="7 8" id="KW-0539">Nucleus</keyword>
<dbReference type="SUPFAM" id="SSF53335">
    <property type="entry name" value="S-adenosyl-L-methionine-dependent methyltransferases"/>
    <property type="match status" value="1"/>
</dbReference>
<evidence type="ECO:0000256" key="6">
    <source>
        <dbReference type="ARBA" id="ARBA00022691"/>
    </source>
</evidence>
<dbReference type="InterPro" id="IPR017408">
    <property type="entry name" value="Arginine_N-MeTrfase_2"/>
</dbReference>
<dbReference type="GO" id="GO:0019702">
    <property type="term" value="F:protein arginine N5-methyltransferase activity"/>
    <property type="evidence" value="ECO:0007669"/>
    <property type="project" value="TreeGrafter"/>
</dbReference>
<organism evidence="11 12">
    <name type="scientific">Ascobolus immersus RN42</name>
    <dbReference type="NCBI Taxonomy" id="1160509"/>
    <lineage>
        <taxon>Eukaryota</taxon>
        <taxon>Fungi</taxon>
        <taxon>Dikarya</taxon>
        <taxon>Ascomycota</taxon>
        <taxon>Pezizomycotina</taxon>
        <taxon>Pezizomycetes</taxon>
        <taxon>Pezizales</taxon>
        <taxon>Ascobolaceae</taxon>
        <taxon>Ascobolus</taxon>
    </lineage>
</organism>
<evidence type="ECO:0000313" key="11">
    <source>
        <dbReference type="EMBL" id="RPA88216.1"/>
    </source>
</evidence>
<dbReference type="AlphaFoldDB" id="A0A3N4IQZ5"/>
<evidence type="ECO:0000256" key="5">
    <source>
        <dbReference type="ARBA" id="ARBA00022679"/>
    </source>
</evidence>
<protein>
    <recommendedName>
        <fullName evidence="8">Arginine N-methyltransferase 2</fullName>
        <ecNumber evidence="8">2.1.1.-</ecNumber>
    </recommendedName>
</protein>